<name>A0AA35YVJ9_LACSI</name>
<gene>
    <name evidence="2" type="ORF">LSALG_LOCUS20776</name>
</gene>
<dbReference type="Proteomes" id="UP001177003">
    <property type="component" value="Chromosome 4"/>
</dbReference>
<keyword evidence="1" id="KW-0812">Transmembrane</keyword>
<keyword evidence="3" id="KW-1185">Reference proteome</keyword>
<sequence>MQNQIFKVLCKFALKTLKTKPVLEQVFLITTSRFEADFNDERESIVAIREILNHPRGYARDFHACFLWVLMISFLVGGLGGLSPQILMKSGCLQHVV</sequence>
<evidence type="ECO:0000313" key="2">
    <source>
        <dbReference type="EMBL" id="CAI9281060.1"/>
    </source>
</evidence>
<evidence type="ECO:0000313" key="3">
    <source>
        <dbReference type="Proteomes" id="UP001177003"/>
    </source>
</evidence>
<feature type="transmembrane region" description="Helical" evidence="1">
    <location>
        <begin position="65"/>
        <end position="87"/>
    </location>
</feature>
<dbReference type="EMBL" id="OX465080">
    <property type="protein sequence ID" value="CAI9281060.1"/>
    <property type="molecule type" value="Genomic_DNA"/>
</dbReference>
<organism evidence="2 3">
    <name type="scientific">Lactuca saligna</name>
    <name type="common">Willowleaf lettuce</name>
    <dbReference type="NCBI Taxonomy" id="75948"/>
    <lineage>
        <taxon>Eukaryota</taxon>
        <taxon>Viridiplantae</taxon>
        <taxon>Streptophyta</taxon>
        <taxon>Embryophyta</taxon>
        <taxon>Tracheophyta</taxon>
        <taxon>Spermatophyta</taxon>
        <taxon>Magnoliopsida</taxon>
        <taxon>eudicotyledons</taxon>
        <taxon>Gunneridae</taxon>
        <taxon>Pentapetalae</taxon>
        <taxon>asterids</taxon>
        <taxon>campanulids</taxon>
        <taxon>Asterales</taxon>
        <taxon>Asteraceae</taxon>
        <taxon>Cichorioideae</taxon>
        <taxon>Cichorieae</taxon>
        <taxon>Lactucinae</taxon>
        <taxon>Lactuca</taxon>
    </lineage>
</organism>
<proteinExistence type="predicted"/>
<keyword evidence="1" id="KW-1133">Transmembrane helix</keyword>
<evidence type="ECO:0000256" key="1">
    <source>
        <dbReference type="SAM" id="Phobius"/>
    </source>
</evidence>
<accession>A0AA35YVJ9</accession>
<dbReference type="AlphaFoldDB" id="A0AA35YVJ9"/>
<reference evidence="2" key="1">
    <citation type="submission" date="2023-04" db="EMBL/GenBank/DDBJ databases">
        <authorList>
            <person name="Vijverberg K."/>
            <person name="Xiong W."/>
            <person name="Schranz E."/>
        </authorList>
    </citation>
    <scope>NUCLEOTIDE SEQUENCE</scope>
</reference>
<protein>
    <submittedName>
        <fullName evidence="2">Uncharacterized protein</fullName>
    </submittedName>
</protein>
<keyword evidence="1" id="KW-0472">Membrane</keyword>